<gene>
    <name evidence="3" type="ORF">RAG0_04394</name>
</gene>
<feature type="region of interest" description="Disordered" evidence="1">
    <location>
        <begin position="135"/>
        <end position="154"/>
    </location>
</feature>
<feature type="compositionally biased region" description="Polar residues" evidence="1">
    <location>
        <begin position="138"/>
        <end position="154"/>
    </location>
</feature>
<reference evidence="4" key="1">
    <citation type="submission" date="2016-03" db="EMBL/GenBank/DDBJ databases">
        <authorList>
            <person name="Guldener U."/>
        </authorList>
    </citation>
    <scope>NUCLEOTIDE SEQUENCE [LARGE SCALE GENOMIC DNA]</scope>
    <source>
        <strain evidence="4">04CH-RAC-A.6.1</strain>
    </source>
</reference>
<dbReference type="EMBL" id="FJUX01000018">
    <property type="protein sequence ID" value="CZS94379.1"/>
    <property type="molecule type" value="Genomic_DNA"/>
</dbReference>
<evidence type="ECO:0000256" key="2">
    <source>
        <dbReference type="SAM" id="SignalP"/>
    </source>
</evidence>
<protein>
    <recommendedName>
        <fullName evidence="5">AA1-like domain-containing protein</fullName>
    </recommendedName>
</protein>
<evidence type="ECO:0000313" key="3">
    <source>
        <dbReference type="EMBL" id="CZS94379.1"/>
    </source>
</evidence>
<dbReference type="Proteomes" id="UP000178912">
    <property type="component" value="Unassembled WGS sequence"/>
</dbReference>
<feature type="chain" id="PRO_5009445674" description="AA1-like domain-containing protein" evidence="2">
    <location>
        <begin position="18"/>
        <end position="154"/>
    </location>
</feature>
<evidence type="ECO:0008006" key="5">
    <source>
        <dbReference type="Google" id="ProtNLM"/>
    </source>
</evidence>
<organism evidence="3 4">
    <name type="scientific">Rhynchosporium agropyri</name>
    <dbReference type="NCBI Taxonomy" id="914238"/>
    <lineage>
        <taxon>Eukaryota</taxon>
        <taxon>Fungi</taxon>
        <taxon>Dikarya</taxon>
        <taxon>Ascomycota</taxon>
        <taxon>Pezizomycotina</taxon>
        <taxon>Leotiomycetes</taxon>
        <taxon>Helotiales</taxon>
        <taxon>Ploettnerulaceae</taxon>
        <taxon>Rhynchosporium</taxon>
    </lineage>
</organism>
<keyword evidence="4" id="KW-1185">Reference proteome</keyword>
<keyword evidence="2" id="KW-0732">Signal</keyword>
<name>A0A1E1K8I7_9HELO</name>
<sequence length="154" mass="16061">MLTFSLFVLILANSSLALPITTTTTCAIPKSFTISGFTKFTPVSSNPNPARVDFSYGDDGASVRTYCVLLGSTSTTIYDAPVACNDPDVRFLFEGNQLTIFEAYASCNATDTAQVKGSISVGTYCYPSPAGVPRGEGTQCQTPSVSLGGSLSPA</sequence>
<accession>A0A1E1K8I7</accession>
<evidence type="ECO:0000313" key="4">
    <source>
        <dbReference type="Proteomes" id="UP000178912"/>
    </source>
</evidence>
<proteinExistence type="predicted"/>
<dbReference type="AlphaFoldDB" id="A0A1E1K8I7"/>
<feature type="signal peptide" evidence="2">
    <location>
        <begin position="1"/>
        <end position="17"/>
    </location>
</feature>
<dbReference type="OrthoDB" id="3551593at2759"/>
<evidence type="ECO:0000256" key="1">
    <source>
        <dbReference type="SAM" id="MobiDB-lite"/>
    </source>
</evidence>